<keyword evidence="10" id="KW-0251">Elongation factor</keyword>
<feature type="domain" description="Tr-type G" evidence="9">
    <location>
        <begin position="1"/>
        <end position="173"/>
    </location>
</feature>
<comment type="caution">
    <text evidence="10">The sequence shown here is derived from an EMBL/GenBank/DDBJ whole genome shotgun (WGS) entry which is preliminary data.</text>
</comment>
<dbReference type="PROSITE" id="PS00301">
    <property type="entry name" value="G_TR_1"/>
    <property type="match status" value="1"/>
</dbReference>
<dbReference type="InterPro" id="IPR004535">
    <property type="entry name" value="Transl_elong_SelB"/>
</dbReference>
<dbReference type="InterPro" id="IPR009000">
    <property type="entry name" value="Transl_B-barrel_sf"/>
</dbReference>
<dbReference type="NCBIfam" id="TIGR00475">
    <property type="entry name" value="selB"/>
    <property type="match status" value="1"/>
</dbReference>
<dbReference type="Pfam" id="PF03144">
    <property type="entry name" value="GTP_EFTU_D2"/>
    <property type="match status" value="1"/>
</dbReference>
<evidence type="ECO:0000256" key="2">
    <source>
        <dbReference type="ARBA" id="ARBA00015953"/>
    </source>
</evidence>
<dbReference type="AlphaFoldDB" id="A0A7C3H503"/>
<gene>
    <name evidence="10" type="primary">selB</name>
    <name evidence="10" type="ORF">ENJ40_06470</name>
</gene>
<dbReference type="Pfam" id="PF25461">
    <property type="entry name" value="Beta-barrel_SelB"/>
    <property type="match status" value="1"/>
</dbReference>
<keyword evidence="6" id="KW-0342">GTP-binding</keyword>
<dbReference type="InterPro" id="IPR027417">
    <property type="entry name" value="P-loop_NTPase"/>
</dbReference>
<dbReference type="Gene3D" id="2.40.30.10">
    <property type="entry name" value="Translation factors"/>
    <property type="match status" value="1"/>
</dbReference>
<dbReference type="InterPro" id="IPR000795">
    <property type="entry name" value="T_Tr_GTP-bd_dom"/>
</dbReference>
<dbReference type="PANTHER" id="PTHR43721:SF22">
    <property type="entry name" value="ELONGATION FACTOR TU, MITOCHONDRIAL"/>
    <property type="match status" value="1"/>
</dbReference>
<dbReference type="Gene3D" id="3.40.50.300">
    <property type="entry name" value="P-loop containing nucleotide triphosphate hydrolases"/>
    <property type="match status" value="1"/>
</dbReference>
<organism evidence="10">
    <name type="scientific">Thermosulfurimonas dismutans</name>
    <dbReference type="NCBI Taxonomy" id="999894"/>
    <lineage>
        <taxon>Bacteria</taxon>
        <taxon>Pseudomonadati</taxon>
        <taxon>Thermodesulfobacteriota</taxon>
        <taxon>Thermodesulfobacteria</taxon>
        <taxon>Thermodesulfobacteriales</taxon>
        <taxon>Thermodesulfobacteriaceae</taxon>
        <taxon>Thermosulfurimonas</taxon>
    </lineage>
</organism>
<evidence type="ECO:0000256" key="8">
    <source>
        <dbReference type="ARBA" id="ARBA00031615"/>
    </source>
</evidence>
<sequence>MKRVVLGTAGHVDHGKTTLVKALTGVDTDRLKEEKERGITIELGFARLDLPSGVRVGIVDVPGHERFVRTMVAGAAGIDLVALVVAADEGVRPQTREHLEICELLGVKSGLVILTKKDLVDEEWLALVTEEVREFLRGTFLEGAPLVAVSAVTGEGLPELIRVLDQLVQKVPDRSLTGPFRLPVDRVFTVKGFGTVVTGTTISGRLRVGEEVEIYPRGIRARVRRIQSHGEEREEALAGMRTALNLQGVEREEVSRGDVVATPGLLRPSTILDLELQYLSSAPRPLKNLEKVHFHLGTAELLGEVVLFGRDRLEPGERDVVQVRLSQPVVCLRGDRAVIRGGSPLVTLGGGRVLNPLARRRKRTKPWEREELELLARGGDREVLFYHLEKAREGGMKASLLQLKVSVFGRAWEDLLKSLSSEVVRIPGEEEEILLSRRAFEAFKKEILRALEGFHQKFPLKPGLTKEELRARVSDRAPLRVFEAAVSELLSGGQLVAEREFLRLSSHRVVLPEEAEALKREIEKIFLSAGFSPPDPDEALSRFRDRPQLALDMFRVLVQEGVLVRLSEKLYFHRHILEKARSLAEDYLRRHGEMGVGDFRKLTGGASRKYLIPLLEYLDRTKVTLRVGDKRILRRGLRGQSP</sequence>
<dbReference type="CDD" id="cd04171">
    <property type="entry name" value="SelB"/>
    <property type="match status" value="1"/>
</dbReference>
<keyword evidence="3" id="KW-0963">Cytoplasm</keyword>
<keyword evidence="4" id="KW-0547">Nucleotide-binding</keyword>
<dbReference type="GO" id="GO:0005829">
    <property type="term" value="C:cytosol"/>
    <property type="evidence" value="ECO:0007669"/>
    <property type="project" value="TreeGrafter"/>
</dbReference>
<dbReference type="GO" id="GO:0003924">
    <property type="term" value="F:GTPase activity"/>
    <property type="evidence" value="ECO:0007669"/>
    <property type="project" value="InterPro"/>
</dbReference>
<dbReference type="InterPro" id="IPR031157">
    <property type="entry name" value="G_TR_CS"/>
</dbReference>
<evidence type="ECO:0000259" key="9">
    <source>
        <dbReference type="PROSITE" id="PS51722"/>
    </source>
</evidence>
<dbReference type="InterPro" id="IPR050055">
    <property type="entry name" value="EF-Tu_GTPase"/>
</dbReference>
<reference evidence="10" key="1">
    <citation type="journal article" date="2020" name="mSystems">
        <title>Genome- and Community-Level Interaction Insights into Carbon Utilization and Element Cycling Functions of Hydrothermarchaeota in Hydrothermal Sediment.</title>
        <authorList>
            <person name="Zhou Z."/>
            <person name="Liu Y."/>
            <person name="Xu W."/>
            <person name="Pan J."/>
            <person name="Luo Z.H."/>
            <person name="Li M."/>
        </authorList>
    </citation>
    <scope>NUCLEOTIDE SEQUENCE [LARGE SCALE GENOMIC DNA]</scope>
    <source>
        <strain evidence="10">HyVt-483</strain>
    </source>
</reference>
<dbReference type="PROSITE" id="PS51722">
    <property type="entry name" value="G_TR_2"/>
    <property type="match status" value="1"/>
</dbReference>
<dbReference type="EMBL" id="DRMH01000081">
    <property type="protein sequence ID" value="HFC98085.1"/>
    <property type="molecule type" value="Genomic_DNA"/>
</dbReference>
<comment type="function">
    <text evidence="7">Translation factor necessary for the incorporation of selenocysteine into proteins. It probably replaces EF-Tu for the insertion of selenocysteine directed by the UGA codon. SelB binds GTP and GDP.</text>
</comment>
<dbReference type="InterPro" id="IPR009001">
    <property type="entry name" value="Transl_elong_EF1A/Init_IF2_C"/>
</dbReference>
<evidence type="ECO:0000256" key="3">
    <source>
        <dbReference type="ARBA" id="ARBA00022490"/>
    </source>
</evidence>
<dbReference type="Pfam" id="PF09106">
    <property type="entry name" value="WHD_2nd_SelB"/>
    <property type="match status" value="1"/>
</dbReference>
<dbReference type="GO" id="GO:0001514">
    <property type="term" value="P:selenocysteine incorporation"/>
    <property type="evidence" value="ECO:0007669"/>
    <property type="project" value="InterPro"/>
</dbReference>
<dbReference type="InterPro" id="IPR015191">
    <property type="entry name" value="SelB_WHD4"/>
</dbReference>
<name>A0A7C3H503_9BACT</name>
<dbReference type="SUPFAM" id="SSF50465">
    <property type="entry name" value="EF-Tu/eEF-1alpha/eIF2-gamma C-terminal domain"/>
    <property type="match status" value="1"/>
</dbReference>
<dbReference type="NCBIfam" id="TIGR00231">
    <property type="entry name" value="small_GTP"/>
    <property type="match status" value="1"/>
</dbReference>
<dbReference type="CDD" id="cd15491">
    <property type="entry name" value="selB_III"/>
    <property type="match status" value="1"/>
</dbReference>
<dbReference type="GO" id="GO:0005525">
    <property type="term" value="F:GTP binding"/>
    <property type="evidence" value="ECO:0007669"/>
    <property type="project" value="UniProtKB-KW"/>
</dbReference>
<dbReference type="SUPFAM" id="SSF46785">
    <property type="entry name" value="Winged helix' DNA-binding domain"/>
    <property type="match status" value="3"/>
</dbReference>
<dbReference type="InterPro" id="IPR036388">
    <property type="entry name" value="WH-like_DNA-bd_sf"/>
</dbReference>
<dbReference type="InterPro" id="IPR005225">
    <property type="entry name" value="Small_GTP-bd"/>
</dbReference>
<evidence type="ECO:0000256" key="6">
    <source>
        <dbReference type="ARBA" id="ARBA00023134"/>
    </source>
</evidence>
<proteinExistence type="predicted"/>
<evidence type="ECO:0000256" key="7">
    <source>
        <dbReference type="ARBA" id="ARBA00025526"/>
    </source>
</evidence>
<dbReference type="InterPro" id="IPR015190">
    <property type="entry name" value="Elong_fac_SelB-wing-hlx_typ-2"/>
</dbReference>
<comment type="subcellular location">
    <subcellularLocation>
        <location evidence="1">Cytoplasm</location>
    </subcellularLocation>
</comment>
<dbReference type="SUPFAM" id="SSF50447">
    <property type="entry name" value="Translation proteins"/>
    <property type="match status" value="1"/>
</dbReference>
<dbReference type="InterPro" id="IPR004161">
    <property type="entry name" value="EFTu-like_2"/>
</dbReference>
<dbReference type="InterPro" id="IPR057335">
    <property type="entry name" value="Beta-barrel_SelB"/>
</dbReference>
<dbReference type="InterPro" id="IPR036390">
    <property type="entry name" value="WH_DNA-bd_sf"/>
</dbReference>
<evidence type="ECO:0000313" key="10">
    <source>
        <dbReference type="EMBL" id="HFC98085.1"/>
    </source>
</evidence>
<protein>
    <recommendedName>
        <fullName evidence="2">Selenocysteine-specific elongation factor</fullName>
    </recommendedName>
    <alternativeName>
        <fullName evidence="8">SelB translation factor</fullName>
    </alternativeName>
</protein>
<dbReference type="GO" id="GO:0003746">
    <property type="term" value="F:translation elongation factor activity"/>
    <property type="evidence" value="ECO:0007669"/>
    <property type="project" value="UniProtKB-KW"/>
</dbReference>
<dbReference type="SUPFAM" id="SSF52540">
    <property type="entry name" value="P-loop containing nucleoside triphosphate hydrolases"/>
    <property type="match status" value="1"/>
</dbReference>
<dbReference type="Gene3D" id="1.10.10.10">
    <property type="entry name" value="Winged helix-like DNA-binding domain superfamily/Winged helix DNA-binding domain"/>
    <property type="match status" value="3"/>
</dbReference>
<keyword evidence="5" id="KW-0648">Protein biosynthesis</keyword>
<evidence type="ECO:0000256" key="1">
    <source>
        <dbReference type="ARBA" id="ARBA00004496"/>
    </source>
</evidence>
<accession>A0A7C3H503</accession>
<dbReference type="Proteomes" id="UP000886043">
    <property type="component" value="Unassembled WGS sequence"/>
</dbReference>
<dbReference type="Pfam" id="PF09107">
    <property type="entry name" value="WHD_3rd_SelB"/>
    <property type="match status" value="1"/>
</dbReference>
<dbReference type="PANTHER" id="PTHR43721">
    <property type="entry name" value="ELONGATION FACTOR TU-RELATED"/>
    <property type="match status" value="1"/>
</dbReference>
<dbReference type="CDD" id="cd03696">
    <property type="entry name" value="SelB_II"/>
    <property type="match status" value="1"/>
</dbReference>
<evidence type="ECO:0000256" key="4">
    <source>
        <dbReference type="ARBA" id="ARBA00022741"/>
    </source>
</evidence>
<dbReference type="Pfam" id="PF00009">
    <property type="entry name" value="GTP_EFTU"/>
    <property type="match status" value="1"/>
</dbReference>
<dbReference type="PRINTS" id="PR00315">
    <property type="entry name" value="ELONGATNFCT"/>
</dbReference>
<evidence type="ECO:0000256" key="5">
    <source>
        <dbReference type="ARBA" id="ARBA00022917"/>
    </source>
</evidence>
<dbReference type="GO" id="GO:0003723">
    <property type="term" value="F:RNA binding"/>
    <property type="evidence" value="ECO:0007669"/>
    <property type="project" value="InterPro"/>
</dbReference>